<gene>
    <name evidence="2" type="ORF">BDV96DRAFT_639275</name>
</gene>
<reference evidence="2" key="1">
    <citation type="journal article" date="2020" name="Stud. Mycol.">
        <title>101 Dothideomycetes genomes: a test case for predicting lifestyles and emergence of pathogens.</title>
        <authorList>
            <person name="Haridas S."/>
            <person name="Albert R."/>
            <person name="Binder M."/>
            <person name="Bloem J."/>
            <person name="Labutti K."/>
            <person name="Salamov A."/>
            <person name="Andreopoulos B."/>
            <person name="Baker S."/>
            <person name="Barry K."/>
            <person name="Bills G."/>
            <person name="Bluhm B."/>
            <person name="Cannon C."/>
            <person name="Castanera R."/>
            <person name="Culley D."/>
            <person name="Daum C."/>
            <person name="Ezra D."/>
            <person name="Gonzalez J."/>
            <person name="Henrissat B."/>
            <person name="Kuo A."/>
            <person name="Liang C."/>
            <person name="Lipzen A."/>
            <person name="Lutzoni F."/>
            <person name="Magnuson J."/>
            <person name="Mondo S."/>
            <person name="Nolan M."/>
            <person name="Ohm R."/>
            <person name="Pangilinan J."/>
            <person name="Park H.-J."/>
            <person name="Ramirez L."/>
            <person name="Alfaro M."/>
            <person name="Sun H."/>
            <person name="Tritt A."/>
            <person name="Yoshinaga Y."/>
            <person name="Zwiers L.-H."/>
            <person name="Turgeon B."/>
            <person name="Goodwin S."/>
            <person name="Spatafora J."/>
            <person name="Crous P."/>
            <person name="Grigoriev I."/>
        </authorList>
    </citation>
    <scope>NUCLEOTIDE SEQUENCE</scope>
    <source>
        <strain evidence="2">CBS 627.86</strain>
    </source>
</reference>
<evidence type="ECO:0000313" key="2">
    <source>
        <dbReference type="EMBL" id="KAF2122708.1"/>
    </source>
</evidence>
<dbReference type="InterPro" id="IPR001214">
    <property type="entry name" value="SET_dom"/>
</dbReference>
<dbReference type="Gene3D" id="1.25.40.10">
    <property type="entry name" value="Tetratricopeptide repeat domain"/>
    <property type="match status" value="1"/>
</dbReference>
<dbReference type="InterPro" id="IPR053185">
    <property type="entry name" value="SET_domain_protein"/>
</dbReference>
<dbReference type="PANTHER" id="PTHR47332:SF4">
    <property type="entry name" value="SET DOMAIN-CONTAINING PROTEIN 5"/>
    <property type="match status" value="1"/>
</dbReference>
<dbReference type="Proteomes" id="UP000799770">
    <property type="component" value="Unassembled WGS sequence"/>
</dbReference>
<evidence type="ECO:0000313" key="3">
    <source>
        <dbReference type="Proteomes" id="UP000799770"/>
    </source>
</evidence>
<sequence length="466" mass="52200">MGADAGFDMVPRLSKGVVDRHNWKTFIELLQEKYKDDPKVENKPNYILFKAGEYPMLPFEGHKFLRFSSKVTGSNAEVTGVTSYIKTVKRVAMVYFGSRIHYWSELADNYGVYDWKEVNESLRSYEQRDEPEIPTTIAAFISGNDPIKELGIPIFETKDIPGKGRGLIARFNISPGTRILCEKPIFTSGPMPIPQLQVTLAAKLKALPKAAQRQFLSLHNNFPGKYPFSYTFKTNALPCGPDSPVGGVYPTICLINHSCIPNSHNNWNSDAKHETIYATRPIKAGEEITISYDRGGPANERRATLKSSFGFECDCRICSLAPSELQASDARRVQIQSLDDAIGSSVRMQSKPKDVLGDCHLLLQTLKDEYDGYAGIHNARVYYDAFQVSIAHGDQARASIFADRAYKARAVCEGEDSPEAKRMHGFAQKPASHRNFQGCSSKWKTTRGMIPKGLDTEAFEKWLFRV</sequence>
<dbReference type="AlphaFoldDB" id="A0A6A5ZWF7"/>
<evidence type="ECO:0000259" key="1">
    <source>
        <dbReference type="PROSITE" id="PS50280"/>
    </source>
</evidence>
<organism evidence="2 3">
    <name type="scientific">Lophiotrema nucula</name>
    <dbReference type="NCBI Taxonomy" id="690887"/>
    <lineage>
        <taxon>Eukaryota</taxon>
        <taxon>Fungi</taxon>
        <taxon>Dikarya</taxon>
        <taxon>Ascomycota</taxon>
        <taxon>Pezizomycotina</taxon>
        <taxon>Dothideomycetes</taxon>
        <taxon>Pleosporomycetidae</taxon>
        <taxon>Pleosporales</taxon>
        <taxon>Lophiotremataceae</taxon>
        <taxon>Lophiotrema</taxon>
    </lineage>
</organism>
<keyword evidence="3" id="KW-1185">Reference proteome</keyword>
<feature type="domain" description="SET" evidence="1">
    <location>
        <begin position="153"/>
        <end position="293"/>
    </location>
</feature>
<protein>
    <recommendedName>
        <fullName evidence="1">SET domain-containing protein</fullName>
    </recommendedName>
</protein>
<dbReference type="PROSITE" id="PS50280">
    <property type="entry name" value="SET"/>
    <property type="match status" value="1"/>
</dbReference>
<dbReference type="InterPro" id="IPR046341">
    <property type="entry name" value="SET_dom_sf"/>
</dbReference>
<dbReference type="SUPFAM" id="SSF82199">
    <property type="entry name" value="SET domain"/>
    <property type="match status" value="1"/>
</dbReference>
<dbReference type="PANTHER" id="PTHR47332">
    <property type="entry name" value="SET DOMAIN-CONTAINING PROTEIN 5"/>
    <property type="match status" value="1"/>
</dbReference>
<proteinExistence type="predicted"/>
<dbReference type="Pfam" id="PF00856">
    <property type="entry name" value="SET"/>
    <property type="match status" value="1"/>
</dbReference>
<dbReference type="CDD" id="cd20071">
    <property type="entry name" value="SET_SMYD"/>
    <property type="match status" value="1"/>
</dbReference>
<accession>A0A6A5ZWF7</accession>
<dbReference type="Gene3D" id="2.170.270.10">
    <property type="entry name" value="SET domain"/>
    <property type="match status" value="1"/>
</dbReference>
<dbReference type="SMART" id="SM00317">
    <property type="entry name" value="SET"/>
    <property type="match status" value="1"/>
</dbReference>
<name>A0A6A5ZWF7_9PLEO</name>
<dbReference type="OrthoDB" id="265717at2759"/>
<dbReference type="InterPro" id="IPR011990">
    <property type="entry name" value="TPR-like_helical_dom_sf"/>
</dbReference>
<dbReference type="EMBL" id="ML977310">
    <property type="protein sequence ID" value="KAF2122708.1"/>
    <property type="molecule type" value="Genomic_DNA"/>
</dbReference>